<feature type="compositionally biased region" description="Polar residues" evidence="1">
    <location>
        <begin position="42"/>
        <end position="52"/>
    </location>
</feature>
<feature type="compositionally biased region" description="Polar residues" evidence="1">
    <location>
        <begin position="107"/>
        <end position="117"/>
    </location>
</feature>
<dbReference type="AlphaFoldDB" id="A0A0C2GY62"/>
<protein>
    <submittedName>
        <fullName evidence="2">Uncharacterized protein</fullName>
    </submittedName>
</protein>
<feature type="region of interest" description="Disordered" evidence="1">
    <location>
        <begin position="18"/>
        <end position="54"/>
    </location>
</feature>
<proteinExistence type="predicted"/>
<evidence type="ECO:0000256" key="1">
    <source>
        <dbReference type="SAM" id="MobiDB-lite"/>
    </source>
</evidence>
<keyword evidence="3" id="KW-1185">Reference proteome</keyword>
<evidence type="ECO:0000313" key="3">
    <source>
        <dbReference type="Proteomes" id="UP000054047"/>
    </source>
</evidence>
<feature type="region of interest" description="Disordered" evidence="1">
    <location>
        <begin position="89"/>
        <end position="133"/>
    </location>
</feature>
<organism evidence="2 3">
    <name type="scientific">Ancylostoma duodenale</name>
    <dbReference type="NCBI Taxonomy" id="51022"/>
    <lineage>
        <taxon>Eukaryota</taxon>
        <taxon>Metazoa</taxon>
        <taxon>Ecdysozoa</taxon>
        <taxon>Nematoda</taxon>
        <taxon>Chromadorea</taxon>
        <taxon>Rhabditida</taxon>
        <taxon>Rhabditina</taxon>
        <taxon>Rhabditomorpha</taxon>
        <taxon>Strongyloidea</taxon>
        <taxon>Ancylostomatidae</taxon>
        <taxon>Ancylostomatinae</taxon>
        <taxon>Ancylostoma</taxon>
    </lineage>
</organism>
<dbReference type="EMBL" id="KN728286">
    <property type="protein sequence ID" value="KIH64039.1"/>
    <property type="molecule type" value="Genomic_DNA"/>
</dbReference>
<evidence type="ECO:0000313" key="2">
    <source>
        <dbReference type="EMBL" id="KIH64039.1"/>
    </source>
</evidence>
<reference evidence="2 3" key="1">
    <citation type="submission" date="2013-12" db="EMBL/GenBank/DDBJ databases">
        <title>Draft genome of the parsitic nematode Ancylostoma duodenale.</title>
        <authorList>
            <person name="Mitreva M."/>
        </authorList>
    </citation>
    <scope>NUCLEOTIDE SEQUENCE [LARGE SCALE GENOMIC DNA]</scope>
    <source>
        <strain evidence="2 3">Zhejiang</strain>
    </source>
</reference>
<name>A0A0C2GY62_9BILA</name>
<sequence>MDSACATVEETVEAVIPTRPQSRTEVTPKTSKRRRTVEPEKSLNSGGHNAETTKGKVPAVVQLDADVTPITAKRRRTVNVIPPEDNTAVTVDIGGQGMSTRKKSGRLSATQPVVSSQDKAESRRRTTATCSSVPNVGSDDEVMFVERVAVEVTSAFVPIKRDNNRSAEPITLVTGNVGEPASLAVYSSDSAEVLNALALDIIIGEASGWFA</sequence>
<dbReference type="OrthoDB" id="5848683at2759"/>
<gene>
    <name evidence="2" type="ORF">ANCDUO_05653</name>
</gene>
<feature type="compositionally biased region" description="Polar residues" evidence="1">
    <location>
        <begin position="19"/>
        <end position="29"/>
    </location>
</feature>
<accession>A0A0C2GY62</accession>
<dbReference type="Proteomes" id="UP000054047">
    <property type="component" value="Unassembled WGS sequence"/>
</dbReference>